<proteinExistence type="predicted"/>
<feature type="region of interest" description="Disordered" evidence="1">
    <location>
        <begin position="54"/>
        <end position="108"/>
    </location>
</feature>
<feature type="region of interest" description="Disordered" evidence="1">
    <location>
        <begin position="1"/>
        <end position="39"/>
    </location>
</feature>
<evidence type="ECO:0000256" key="1">
    <source>
        <dbReference type="SAM" id="MobiDB-lite"/>
    </source>
</evidence>
<feature type="non-terminal residue" evidence="2">
    <location>
        <position position="1"/>
    </location>
</feature>
<dbReference type="EMBL" id="CADCUT010000147">
    <property type="protein sequence ID" value="CAA9418431.1"/>
    <property type="molecule type" value="Genomic_DNA"/>
</dbReference>
<reference evidence="2" key="1">
    <citation type="submission" date="2020-02" db="EMBL/GenBank/DDBJ databases">
        <authorList>
            <person name="Meier V. D."/>
        </authorList>
    </citation>
    <scope>NUCLEOTIDE SEQUENCE</scope>
    <source>
        <strain evidence="2">AVDCRST_MAG03</strain>
    </source>
</reference>
<protein>
    <submittedName>
        <fullName evidence="2">Uncharacterized protein</fullName>
    </submittedName>
</protein>
<feature type="compositionally biased region" description="Low complexity" evidence="1">
    <location>
        <begin position="69"/>
        <end position="92"/>
    </location>
</feature>
<feature type="non-terminal residue" evidence="2">
    <location>
        <position position="108"/>
    </location>
</feature>
<organism evidence="2">
    <name type="scientific">uncultured Rubrobacteraceae bacterium</name>
    <dbReference type="NCBI Taxonomy" id="349277"/>
    <lineage>
        <taxon>Bacteria</taxon>
        <taxon>Bacillati</taxon>
        <taxon>Actinomycetota</taxon>
        <taxon>Rubrobacteria</taxon>
        <taxon>Rubrobacterales</taxon>
        <taxon>Rubrobacteraceae</taxon>
        <taxon>environmental samples</taxon>
    </lineage>
</organism>
<gene>
    <name evidence="2" type="ORF">AVDCRST_MAG03-2369</name>
</gene>
<evidence type="ECO:0000313" key="2">
    <source>
        <dbReference type="EMBL" id="CAA9418431.1"/>
    </source>
</evidence>
<accession>A0A6J4PSA1</accession>
<dbReference type="AlphaFoldDB" id="A0A6J4PSA1"/>
<name>A0A6J4PSA1_9ACTN</name>
<sequence>ARLGAPRKVLRPLQAPVRGQRPRRRAGPGHAPLGDRGGWHLRRARAGVVLRVVRPRRQGRDPRDGGGDPARTVGRAGAAPQARPRGDLPILRGRGRRRTTARRNVLGL</sequence>